<keyword evidence="2" id="KW-1133">Transmembrane helix</keyword>
<proteinExistence type="predicted"/>
<gene>
    <name evidence="3" type="ORF">SK128_026837</name>
</gene>
<evidence type="ECO:0000256" key="1">
    <source>
        <dbReference type="SAM" id="MobiDB-lite"/>
    </source>
</evidence>
<organism evidence="3 4">
    <name type="scientific">Halocaridina rubra</name>
    <name type="common">Hawaiian red shrimp</name>
    <dbReference type="NCBI Taxonomy" id="373956"/>
    <lineage>
        <taxon>Eukaryota</taxon>
        <taxon>Metazoa</taxon>
        <taxon>Ecdysozoa</taxon>
        <taxon>Arthropoda</taxon>
        <taxon>Crustacea</taxon>
        <taxon>Multicrustacea</taxon>
        <taxon>Malacostraca</taxon>
        <taxon>Eumalacostraca</taxon>
        <taxon>Eucarida</taxon>
        <taxon>Decapoda</taxon>
        <taxon>Pleocyemata</taxon>
        <taxon>Caridea</taxon>
        <taxon>Atyoidea</taxon>
        <taxon>Atyidae</taxon>
        <taxon>Halocaridina</taxon>
    </lineage>
</organism>
<feature type="compositionally biased region" description="Acidic residues" evidence="1">
    <location>
        <begin position="16"/>
        <end position="42"/>
    </location>
</feature>
<name>A0AAN8X1J6_HALRR</name>
<dbReference type="EMBL" id="JAXCGZ010015429">
    <property type="protein sequence ID" value="KAK7070310.1"/>
    <property type="molecule type" value="Genomic_DNA"/>
</dbReference>
<sequence length="169" mass="19107">MLDESRGNPFGTVEDEKTEDEGDDDDDDDDTGDKVDTDDDDDCKFVSDLEANDIFLAGNFGRDEEEETPDESNEDEDGGEVPDNVEEMEEMAEMIGAEMEFTESCMKRLTLWNSDFPVTIFIFMLLKQKRRGLIAIMNAINARLLLASLFFLDASPDTAKQKKKYGVME</sequence>
<evidence type="ECO:0000313" key="4">
    <source>
        <dbReference type="Proteomes" id="UP001381693"/>
    </source>
</evidence>
<keyword evidence="2" id="KW-0812">Transmembrane</keyword>
<keyword evidence="2" id="KW-0472">Membrane</keyword>
<feature type="compositionally biased region" description="Acidic residues" evidence="1">
    <location>
        <begin position="63"/>
        <end position="84"/>
    </location>
</feature>
<protein>
    <submittedName>
        <fullName evidence="3">Uncharacterized protein</fullName>
    </submittedName>
</protein>
<reference evidence="3 4" key="1">
    <citation type="submission" date="2023-11" db="EMBL/GenBank/DDBJ databases">
        <title>Halocaridina rubra genome assembly.</title>
        <authorList>
            <person name="Smith C."/>
        </authorList>
    </citation>
    <scope>NUCLEOTIDE SEQUENCE [LARGE SCALE GENOMIC DNA]</scope>
    <source>
        <strain evidence="3">EP-1</strain>
        <tissue evidence="3">Whole</tissue>
    </source>
</reference>
<evidence type="ECO:0000256" key="2">
    <source>
        <dbReference type="SAM" id="Phobius"/>
    </source>
</evidence>
<comment type="caution">
    <text evidence="3">The sequence shown here is derived from an EMBL/GenBank/DDBJ whole genome shotgun (WGS) entry which is preliminary data.</text>
</comment>
<keyword evidence="4" id="KW-1185">Reference proteome</keyword>
<accession>A0AAN8X1J6</accession>
<dbReference type="AlphaFoldDB" id="A0AAN8X1J6"/>
<feature type="region of interest" description="Disordered" evidence="1">
    <location>
        <begin position="1"/>
        <end position="84"/>
    </location>
</feature>
<dbReference type="Proteomes" id="UP001381693">
    <property type="component" value="Unassembled WGS sequence"/>
</dbReference>
<evidence type="ECO:0000313" key="3">
    <source>
        <dbReference type="EMBL" id="KAK7070310.1"/>
    </source>
</evidence>
<feature type="transmembrane region" description="Helical" evidence="2">
    <location>
        <begin position="132"/>
        <end position="152"/>
    </location>
</feature>